<feature type="non-terminal residue" evidence="1">
    <location>
        <position position="50"/>
    </location>
</feature>
<proteinExistence type="predicted"/>
<dbReference type="EMBL" id="JH993022">
    <property type="protein sequence ID" value="EKX41619.1"/>
    <property type="molecule type" value="Genomic_DNA"/>
</dbReference>
<evidence type="ECO:0000313" key="2">
    <source>
        <dbReference type="EnsemblProtists" id="EKX41619"/>
    </source>
</evidence>
<sequence>MLTELETRELVTRAKRMKICSLLHRTRTLPRWRSMKSTGLYFVPRLQCGM</sequence>
<gene>
    <name evidence="1" type="ORF">GUITHDRAFT_153786</name>
</gene>
<accession>L1J0E7</accession>
<name>L1J0E7_GUITC</name>
<protein>
    <submittedName>
        <fullName evidence="1 2">Uncharacterized protein</fullName>
    </submittedName>
</protein>
<dbReference type="KEGG" id="gtt:GUITHDRAFT_153786"/>
<dbReference type="Proteomes" id="UP000011087">
    <property type="component" value="Unassembled WGS sequence"/>
</dbReference>
<evidence type="ECO:0000313" key="3">
    <source>
        <dbReference type="Proteomes" id="UP000011087"/>
    </source>
</evidence>
<dbReference type="RefSeq" id="XP_005828599.1">
    <property type="nucleotide sequence ID" value="XM_005828542.1"/>
</dbReference>
<dbReference type="AlphaFoldDB" id="L1J0E7"/>
<keyword evidence="3" id="KW-1185">Reference proteome</keyword>
<dbReference type="PaxDb" id="55529-EKX41619"/>
<evidence type="ECO:0000313" key="1">
    <source>
        <dbReference type="EMBL" id="EKX41619.1"/>
    </source>
</evidence>
<dbReference type="EnsemblProtists" id="EKX41619">
    <property type="protein sequence ID" value="EKX41619"/>
    <property type="gene ID" value="GUITHDRAFT_153786"/>
</dbReference>
<dbReference type="HOGENOM" id="CLU_3130604_0_0_1"/>
<reference evidence="3" key="2">
    <citation type="submission" date="2012-11" db="EMBL/GenBank/DDBJ databases">
        <authorList>
            <person name="Kuo A."/>
            <person name="Curtis B.A."/>
            <person name="Tanifuji G."/>
            <person name="Burki F."/>
            <person name="Gruber A."/>
            <person name="Irimia M."/>
            <person name="Maruyama S."/>
            <person name="Arias M.C."/>
            <person name="Ball S.G."/>
            <person name="Gile G.H."/>
            <person name="Hirakawa Y."/>
            <person name="Hopkins J.F."/>
            <person name="Rensing S.A."/>
            <person name="Schmutz J."/>
            <person name="Symeonidi A."/>
            <person name="Elias M."/>
            <person name="Eveleigh R.J."/>
            <person name="Herman E.K."/>
            <person name="Klute M.J."/>
            <person name="Nakayama T."/>
            <person name="Obornik M."/>
            <person name="Reyes-Prieto A."/>
            <person name="Armbrust E.V."/>
            <person name="Aves S.J."/>
            <person name="Beiko R.G."/>
            <person name="Coutinho P."/>
            <person name="Dacks J.B."/>
            <person name="Durnford D.G."/>
            <person name="Fast N.M."/>
            <person name="Green B.R."/>
            <person name="Grisdale C."/>
            <person name="Hempe F."/>
            <person name="Henrissat B."/>
            <person name="Hoppner M.P."/>
            <person name="Ishida K.-I."/>
            <person name="Kim E."/>
            <person name="Koreny L."/>
            <person name="Kroth P.G."/>
            <person name="Liu Y."/>
            <person name="Malik S.-B."/>
            <person name="Maier U.G."/>
            <person name="McRose D."/>
            <person name="Mock T."/>
            <person name="Neilson J.A."/>
            <person name="Onodera N.T."/>
            <person name="Poole A.M."/>
            <person name="Pritham E.J."/>
            <person name="Richards T.A."/>
            <person name="Rocap G."/>
            <person name="Roy S.W."/>
            <person name="Sarai C."/>
            <person name="Schaack S."/>
            <person name="Shirato S."/>
            <person name="Slamovits C.H."/>
            <person name="Spencer D.F."/>
            <person name="Suzuki S."/>
            <person name="Worden A.Z."/>
            <person name="Zauner S."/>
            <person name="Barry K."/>
            <person name="Bell C."/>
            <person name="Bharti A.K."/>
            <person name="Crow J.A."/>
            <person name="Grimwood J."/>
            <person name="Kramer R."/>
            <person name="Lindquist E."/>
            <person name="Lucas S."/>
            <person name="Salamov A."/>
            <person name="McFadden G.I."/>
            <person name="Lane C.E."/>
            <person name="Keeling P.J."/>
            <person name="Gray M.W."/>
            <person name="Grigoriev I.V."/>
            <person name="Archibald J.M."/>
        </authorList>
    </citation>
    <scope>NUCLEOTIDE SEQUENCE</scope>
    <source>
        <strain evidence="3">CCMP2712</strain>
    </source>
</reference>
<dbReference type="GeneID" id="17298270"/>
<reference evidence="1 3" key="1">
    <citation type="journal article" date="2012" name="Nature">
        <title>Algal genomes reveal evolutionary mosaicism and the fate of nucleomorphs.</title>
        <authorList>
            <consortium name="DOE Joint Genome Institute"/>
            <person name="Curtis B.A."/>
            <person name="Tanifuji G."/>
            <person name="Burki F."/>
            <person name="Gruber A."/>
            <person name="Irimia M."/>
            <person name="Maruyama S."/>
            <person name="Arias M.C."/>
            <person name="Ball S.G."/>
            <person name="Gile G.H."/>
            <person name="Hirakawa Y."/>
            <person name="Hopkins J.F."/>
            <person name="Kuo A."/>
            <person name="Rensing S.A."/>
            <person name="Schmutz J."/>
            <person name="Symeonidi A."/>
            <person name="Elias M."/>
            <person name="Eveleigh R.J."/>
            <person name="Herman E.K."/>
            <person name="Klute M.J."/>
            <person name="Nakayama T."/>
            <person name="Obornik M."/>
            <person name="Reyes-Prieto A."/>
            <person name="Armbrust E.V."/>
            <person name="Aves S.J."/>
            <person name="Beiko R.G."/>
            <person name="Coutinho P."/>
            <person name="Dacks J.B."/>
            <person name="Durnford D.G."/>
            <person name="Fast N.M."/>
            <person name="Green B.R."/>
            <person name="Grisdale C.J."/>
            <person name="Hempel F."/>
            <person name="Henrissat B."/>
            <person name="Hoppner M.P."/>
            <person name="Ishida K."/>
            <person name="Kim E."/>
            <person name="Koreny L."/>
            <person name="Kroth P.G."/>
            <person name="Liu Y."/>
            <person name="Malik S.B."/>
            <person name="Maier U.G."/>
            <person name="McRose D."/>
            <person name="Mock T."/>
            <person name="Neilson J.A."/>
            <person name="Onodera N.T."/>
            <person name="Poole A.M."/>
            <person name="Pritham E.J."/>
            <person name="Richards T.A."/>
            <person name="Rocap G."/>
            <person name="Roy S.W."/>
            <person name="Sarai C."/>
            <person name="Schaack S."/>
            <person name="Shirato S."/>
            <person name="Slamovits C.H."/>
            <person name="Spencer D.F."/>
            <person name="Suzuki S."/>
            <person name="Worden A.Z."/>
            <person name="Zauner S."/>
            <person name="Barry K."/>
            <person name="Bell C."/>
            <person name="Bharti A.K."/>
            <person name="Crow J.A."/>
            <person name="Grimwood J."/>
            <person name="Kramer R."/>
            <person name="Lindquist E."/>
            <person name="Lucas S."/>
            <person name="Salamov A."/>
            <person name="McFadden G.I."/>
            <person name="Lane C.E."/>
            <person name="Keeling P.J."/>
            <person name="Gray M.W."/>
            <person name="Grigoriev I.V."/>
            <person name="Archibald J.M."/>
        </authorList>
    </citation>
    <scope>NUCLEOTIDE SEQUENCE</scope>
    <source>
        <strain evidence="1 3">CCMP2712</strain>
    </source>
</reference>
<organism evidence="1">
    <name type="scientific">Guillardia theta (strain CCMP2712)</name>
    <name type="common">Cryptophyte</name>
    <dbReference type="NCBI Taxonomy" id="905079"/>
    <lineage>
        <taxon>Eukaryota</taxon>
        <taxon>Cryptophyceae</taxon>
        <taxon>Pyrenomonadales</taxon>
        <taxon>Geminigeraceae</taxon>
        <taxon>Guillardia</taxon>
    </lineage>
</organism>
<reference evidence="2" key="3">
    <citation type="submission" date="2015-06" db="UniProtKB">
        <authorList>
            <consortium name="EnsemblProtists"/>
        </authorList>
    </citation>
    <scope>IDENTIFICATION</scope>
</reference>